<dbReference type="Gene3D" id="3.40.190.10">
    <property type="entry name" value="Periplasmic binding protein-like II"/>
    <property type="match status" value="2"/>
</dbReference>
<proteinExistence type="predicted"/>
<dbReference type="STRING" id="225324.SAMN02745126_02710"/>
<dbReference type="PANTHER" id="PTHR35936:SF17">
    <property type="entry name" value="ARGININE-BINDING EXTRACELLULAR PROTEIN ARTP"/>
    <property type="match status" value="1"/>
</dbReference>
<dbReference type="Proteomes" id="UP000190092">
    <property type="component" value="Unassembled WGS sequence"/>
</dbReference>
<feature type="chain" id="PRO_5012730176" evidence="2">
    <location>
        <begin position="23"/>
        <end position="277"/>
    </location>
</feature>
<dbReference type="EMBL" id="FUWJ01000002">
    <property type="protein sequence ID" value="SJZ88713.1"/>
    <property type="molecule type" value="Genomic_DNA"/>
</dbReference>
<dbReference type="CDD" id="cd01004">
    <property type="entry name" value="PBP2_MidA_like"/>
    <property type="match status" value="1"/>
</dbReference>
<reference evidence="5" key="1">
    <citation type="submission" date="2017-02" db="EMBL/GenBank/DDBJ databases">
        <authorList>
            <person name="Varghese N."/>
            <person name="Submissions S."/>
        </authorList>
    </citation>
    <scope>NUCLEOTIDE SEQUENCE [LARGE SCALE GENOMIC DNA]</scope>
    <source>
        <strain evidence="5">ATCC 27094</strain>
    </source>
</reference>
<gene>
    <name evidence="4" type="ORF">SAMN02745126_02710</name>
</gene>
<feature type="signal peptide" evidence="2">
    <location>
        <begin position="1"/>
        <end position="22"/>
    </location>
</feature>
<dbReference type="OrthoDB" id="9768183at2"/>
<evidence type="ECO:0000313" key="4">
    <source>
        <dbReference type="EMBL" id="SJZ88713.1"/>
    </source>
</evidence>
<dbReference type="InterPro" id="IPR001638">
    <property type="entry name" value="Solute-binding_3/MltF_N"/>
</dbReference>
<feature type="domain" description="Solute-binding protein family 3/N-terminal" evidence="3">
    <location>
        <begin position="39"/>
        <end position="263"/>
    </location>
</feature>
<organism evidence="4 5">
    <name type="scientific">Enhydrobacter aerosaccus</name>
    <dbReference type="NCBI Taxonomy" id="225324"/>
    <lineage>
        <taxon>Bacteria</taxon>
        <taxon>Pseudomonadati</taxon>
        <taxon>Pseudomonadota</taxon>
        <taxon>Alphaproteobacteria</taxon>
        <taxon>Hyphomicrobiales</taxon>
        <taxon>Enhydrobacter</taxon>
    </lineage>
</organism>
<name>A0A1T4PAY5_9HYPH</name>
<dbReference type="SMART" id="SM00062">
    <property type="entry name" value="PBPb"/>
    <property type="match status" value="1"/>
</dbReference>
<dbReference type="PANTHER" id="PTHR35936">
    <property type="entry name" value="MEMBRANE-BOUND LYTIC MUREIN TRANSGLYCOSYLASE F"/>
    <property type="match status" value="1"/>
</dbReference>
<evidence type="ECO:0000313" key="5">
    <source>
        <dbReference type="Proteomes" id="UP000190092"/>
    </source>
</evidence>
<keyword evidence="1 2" id="KW-0732">Signal</keyword>
<accession>A0A1T4PAY5</accession>
<dbReference type="AlphaFoldDB" id="A0A1T4PAY5"/>
<keyword evidence="5" id="KW-1185">Reference proteome</keyword>
<evidence type="ECO:0000256" key="1">
    <source>
        <dbReference type="ARBA" id="ARBA00022729"/>
    </source>
</evidence>
<sequence>MRRHWLSLSIMFVALCGPGAMAQTCKPALADTDLVAAGKLQMSINPTLPPQQFVDEKGELQGLNVDLMKEVAHRLCIPLEFIRMDFPPMIPALTASRFDGIDTGMFWTEERSKIAYTVPYAQQTISIAIAKGAALKPTDVAALAGHMAGVEVNSYQERWLRGADKEQVAKGAKSIDILTFKTATDVLAALRAGQVEVAVLIDQTAKEIQRRGLIEITATGLGGAPTTMMFRNRAVAEKVAATLTAMKADGSYDKLFDHYDLTKSPDSTFAIRGPGPK</sequence>
<protein>
    <submittedName>
        <fullName evidence="4">Polar amino acid transport system substrate-binding protein</fullName>
    </submittedName>
</protein>
<dbReference type="SUPFAM" id="SSF53850">
    <property type="entry name" value="Periplasmic binding protein-like II"/>
    <property type="match status" value="1"/>
</dbReference>
<evidence type="ECO:0000256" key="2">
    <source>
        <dbReference type="SAM" id="SignalP"/>
    </source>
</evidence>
<dbReference type="Pfam" id="PF00497">
    <property type="entry name" value="SBP_bac_3"/>
    <property type="match status" value="1"/>
</dbReference>
<evidence type="ECO:0000259" key="3">
    <source>
        <dbReference type="SMART" id="SM00062"/>
    </source>
</evidence>